<dbReference type="SMART" id="SM00327">
    <property type="entry name" value="VWA"/>
    <property type="match status" value="1"/>
</dbReference>
<dbReference type="OrthoDB" id="9790469at2"/>
<dbReference type="Pfam" id="PF05762">
    <property type="entry name" value="VWA_CoxE"/>
    <property type="match status" value="1"/>
</dbReference>
<dbReference type="InterPro" id="IPR008912">
    <property type="entry name" value="Uncharacterised_CoxE"/>
</dbReference>
<dbReference type="InterPro" id="IPR036465">
    <property type="entry name" value="vWFA_dom_sf"/>
</dbReference>
<organism evidence="3 4">
    <name type="scientific">Nakamurella flava</name>
    <dbReference type="NCBI Taxonomy" id="2576308"/>
    <lineage>
        <taxon>Bacteria</taxon>
        <taxon>Bacillati</taxon>
        <taxon>Actinomycetota</taxon>
        <taxon>Actinomycetes</taxon>
        <taxon>Nakamurellales</taxon>
        <taxon>Nakamurellaceae</taxon>
        <taxon>Nakamurella</taxon>
    </lineage>
</organism>
<dbReference type="SUPFAM" id="SSF53300">
    <property type="entry name" value="vWA-like"/>
    <property type="match status" value="1"/>
</dbReference>
<dbReference type="EMBL" id="SZZH01000004">
    <property type="protein sequence ID" value="TKV57744.1"/>
    <property type="molecule type" value="Genomic_DNA"/>
</dbReference>
<dbReference type="PANTHER" id="PTHR39338:SF6">
    <property type="entry name" value="BLL5662 PROTEIN"/>
    <property type="match status" value="1"/>
</dbReference>
<proteinExistence type="predicted"/>
<gene>
    <name evidence="3" type="ORF">FDO65_16510</name>
</gene>
<dbReference type="Proteomes" id="UP000306985">
    <property type="component" value="Unassembled WGS sequence"/>
</dbReference>
<feature type="region of interest" description="Disordered" evidence="1">
    <location>
        <begin position="78"/>
        <end position="108"/>
    </location>
</feature>
<name>A0A4U6QCD0_9ACTN</name>
<reference evidence="3 4" key="1">
    <citation type="submission" date="2019-05" db="EMBL/GenBank/DDBJ databases">
        <title>Nakamurella sp. N5BH11, whole genome shotgun sequence.</title>
        <authorList>
            <person name="Tuo L."/>
        </authorList>
    </citation>
    <scope>NUCLEOTIDE SEQUENCE [LARGE SCALE GENOMIC DNA]</scope>
    <source>
        <strain evidence="3 4">N5BH11</strain>
    </source>
</reference>
<dbReference type="InterPro" id="IPR011195">
    <property type="entry name" value="UCP010256"/>
</dbReference>
<keyword evidence="4" id="KW-1185">Reference proteome</keyword>
<dbReference type="PANTHER" id="PTHR39338">
    <property type="entry name" value="BLL5662 PROTEIN-RELATED"/>
    <property type="match status" value="1"/>
</dbReference>
<dbReference type="Gene3D" id="3.40.50.410">
    <property type="entry name" value="von Willebrand factor, type A domain"/>
    <property type="match status" value="1"/>
</dbReference>
<dbReference type="CDD" id="cd00198">
    <property type="entry name" value="vWFA"/>
    <property type="match status" value="1"/>
</dbReference>
<protein>
    <submittedName>
        <fullName evidence="3">VWA domain-containing protein</fullName>
    </submittedName>
</protein>
<comment type="caution">
    <text evidence="3">The sequence shown here is derived from an EMBL/GenBank/DDBJ whole genome shotgun (WGS) entry which is preliminary data.</text>
</comment>
<evidence type="ECO:0000256" key="1">
    <source>
        <dbReference type="SAM" id="MobiDB-lite"/>
    </source>
</evidence>
<sequence>MISRDADEVLLAFVHALRVAGVAVTPDRAQTFLAAVAVVGADTARGVHLAGRATLCASPDDLARFDLVFPAFFSRHAGPRQAPADRSRTTARAPLPDRDGDSGPEEGESEVIRALVSDTDVLRSRDIAELSADDRRRLAGLFASLHPRPPLRRTARHQRWHRGEVDVGRTLRNALRQGGEAAELARRRRGRRPRRVILLVDVSGSMRAYADALLRFAHRCTVATRRQGGTVETFTVGTRLTHVTRALRTEDPERALAAAGATVPDWSGGTRLGESLQVFLDRWGRPGMARGAVVVVFSDGWERGEPDLLADQAARLRRIAHRVIWATPHQGRADYEPVQRGVLAVLPHCDHFVAGHSLAAFAEVAELVARS</sequence>
<evidence type="ECO:0000313" key="3">
    <source>
        <dbReference type="EMBL" id="TKV57744.1"/>
    </source>
</evidence>
<dbReference type="AlphaFoldDB" id="A0A4U6QCD0"/>
<dbReference type="InterPro" id="IPR002035">
    <property type="entry name" value="VWF_A"/>
</dbReference>
<evidence type="ECO:0000313" key="4">
    <source>
        <dbReference type="Proteomes" id="UP000306985"/>
    </source>
</evidence>
<dbReference type="RefSeq" id="WP_137450828.1">
    <property type="nucleotide sequence ID" value="NZ_SZZH01000004.1"/>
</dbReference>
<accession>A0A4U6QCD0</accession>
<evidence type="ECO:0000259" key="2">
    <source>
        <dbReference type="SMART" id="SM00327"/>
    </source>
</evidence>
<dbReference type="PIRSF" id="PIRSF010256">
    <property type="entry name" value="CoxE_vWa"/>
    <property type="match status" value="1"/>
</dbReference>
<feature type="domain" description="VWFA" evidence="2">
    <location>
        <begin position="193"/>
        <end position="369"/>
    </location>
</feature>